<proteinExistence type="predicted"/>
<evidence type="ECO:0000313" key="3">
    <source>
        <dbReference type="Proteomes" id="UP001174936"/>
    </source>
</evidence>
<protein>
    <submittedName>
        <fullName evidence="2">Uncharacterized protein</fullName>
    </submittedName>
</protein>
<feature type="compositionally biased region" description="Acidic residues" evidence="1">
    <location>
        <begin position="269"/>
        <end position="295"/>
    </location>
</feature>
<evidence type="ECO:0000256" key="1">
    <source>
        <dbReference type="SAM" id="MobiDB-lite"/>
    </source>
</evidence>
<name>A0AA39YCT8_9PEZI</name>
<feature type="region of interest" description="Disordered" evidence="1">
    <location>
        <begin position="264"/>
        <end position="304"/>
    </location>
</feature>
<dbReference type="EMBL" id="JAULSV010000003">
    <property type="protein sequence ID" value="KAK0648675.1"/>
    <property type="molecule type" value="Genomic_DNA"/>
</dbReference>
<sequence>MSGSSGPNTSESIAARFIADLSALPDEDRPQFLRRYFVAGRPGEVLFLTPRGGPSSTAQQDVEATLPRRVLEARLSVIENTGNDQFLDEARRIFHTENIFAVSRKWRAHQGTTITAHLHTIGPEYARLLRKLVIGVPEFAPPNRGSFARPQQQFTLDGQLCLLEIKENCRGLSLLMIEIHYDVEKSMGRERDKISHKISFRKRMWKLSEGLRSTPNAIRPEIVRLLIDFDDLDLGPRARNAAKREVRQFASVYGWTVGPTSAEGLYGEEAFEEESATEEGSSCDDLDEPSSEEELNEPHNTPDA</sequence>
<evidence type="ECO:0000313" key="2">
    <source>
        <dbReference type="EMBL" id="KAK0648675.1"/>
    </source>
</evidence>
<dbReference type="Proteomes" id="UP001174936">
    <property type="component" value="Unassembled WGS sequence"/>
</dbReference>
<comment type="caution">
    <text evidence="2">The sequence shown here is derived from an EMBL/GenBank/DDBJ whole genome shotgun (WGS) entry which is preliminary data.</text>
</comment>
<keyword evidence="3" id="KW-1185">Reference proteome</keyword>
<gene>
    <name evidence="2" type="ORF">B0T16DRAFT_507025</name>
</gene>
<reference evidence="2" key="1">
    <citation type="submission" date="2023-06" db="EMBL/GenBank/DDBJ databases">
        <title>Genome-scale phylogeny and comparative genomics of the fungal order Sordariales.</title>
        <authorList>
            <consortium name="Lawrence Berkeley National Laboratory"/>
            <person name="Hensen N."/>
            <person name="Bonometti L."/>
            <person name="Westerberg I."/>
            <person name="Brannstrom I.O."/>
            <person name="Guillou S."/>
            <person name="Cros-Aarteil S."/>
            <person name="Calhoun S."/>
            <person name="Haridas S."/>
            <person name="Kuo A."/>
            <person name="Mondo S."/>
            <person name="Pangilinan J."/>
            <person name="Riley R."/>
            <person name="Labutti K."/>
            <person name="Andreopoulos B."/>
            <person name="Lipzen A."/>
            <person name="Chen C."/>
            <person name="Yanf M."/>
            <person name="Daum C."/>
            <person name="Ng V."/>
            <person name="Clum A."/>
            <person name="Steindorff A."/>
            <person name="Ohm R."/>
            <person name="Martin F."/>
            <person name="Silar P."/>
            <person name="Natvig D."/>
            <person name="Lalanne C."/>
            <person name="Gautier V."/>
            <person name="Ament-Velasquez S.L."/>
            <person name="Kruys A."/>
            <person name="Hutchinson M.I."/>
            <person name="Powell A.J."/>
            <person name="Barry K."/>
            <person name="Miller A.N."/>
            <person name="Grigoriev I.V."/>
            <person name="Debuchy R."/>
            <person name="Gladieux P."/>
            <person name="Thoren M.H."/>
            <person name="Johannesson H."/>
        </authorList>
    </citation>
    <scope>NUCLEOTIDE SEQUENCE</scope>
    <source>
        <strain evidence="2">SMH2532-1</strain>
    </source>
</reference>
<organism evidence="2 3">
    <name type="scientific">Cercophora newfieldiana</name>
    <dbReference type="NCBI Taxonomy" id="92897"/>
    <lineage>
        <taxon>Eukaryota</taxon>
        <taxon>Fungi</taxon>
        <taxon>Dikarya</taxon>
        <taxon>Ascomycota</taxon>
        <taxon>Pezizomycotina</taxon>
        <taxon>Sordariomycetes</taxon>
        <taxon>Sordariomycetidae</taxon>
        <taxon>Sordariales</taxon>
        <taxon>Lasiosphaeriaceae</taxon>
        <taxon>Cercophora</taxon>
    </lineage>
</organism>
<dbReference type="AlphaFoldDB" id="A0AA39YCT8"/>
<accession>A0AA39YCT8</accession>